<comment type="caution">
    <text evidence="3">The sequence shown here is derived from an EMBL/GenBank/DDBJ whole genome shotgun (WGS) entry which is preliminary data.</text>
</comment>
<dbReference type="CDD" id="cd22191">
    <property type="entry name" value="DPBB_RlpA_EXP_N-like"/>
    <property type="match status" value="1"/>
</dbReference>
<dbReference type="PANTHER" id="PTHR31836:SF28">
    <property type="entry name" value="SRCR DOMAIN-CONTAINING PROTEIN-RELATED"/>
    <property type="match status" value="1"/>
</dbReference>
<reference evidence="3" key="1">
    <citation type="submission" date="2021-02" db="EMBL/GenBank/DDBJ databases">
        <authorList>
            <person name="Nieuwenhuis M."/>
            <person name="Van De Peppel L.J.J."/>
        </authorList>
    </citation>
    <scope>NUCLEOTIDE SEQUENCE</scope>
    <source>
        <strain evidence="3">D49</strain>
    </source>
</reference>
<dbReference type="InterPro" id="IPR036908">
    <property type="entry name" value="RlpA-like_sf"/>
</dbReference>
<evidence type="ECO:0000256" key="2">
    <source>
        <dbReference type="SAM" id="MobiDB-lite"/>
    </source>
</evidence>
<feature type="region of interest" description="Disordered" evidence="2">
    <location>
        <begin position="149"/>
        <end position="205"/>
    </location>
</feature>
<protein>
    <submittedName>
        <fullName evidence="3">Uncharacterized protein</fullName>
    </submittedName>
</protein>
<dbReference type="InterPro" id="IPR051477">
    <property type="entry name" value="Expansin_CellWall"/>
</dbReference>
<gene>
    <name evidence="3" type="ORF">H0H81_001681</name>
</gene>
<evidence type="ECO:0000313" key="4">
    <source>
        <dbReference type="Proteomes" id="UP000717328"/>
    </source>
</evidence>
<dbReference type="Gene3D" id="2.40.40.10">
    <property type="entry name" value="RlpA-like domain"/>
    <property type="match status" value="1"/>
</dbReference>
<dbReference type="Proteomes" id="UP000717328">
    <property type="component" value="Unassembled WGS sequence"/>
</dbReference>
<evidence type="ECO:0000313" key="3">
    <source>
        <dbReference type="EMBL" id="KAG5634518.1"/>
    </source>
</evidence>
<feature type="compositionally biased region" description="Pro residues" evidence="2">
    <location>
        <begin position="149"/>
        <end position="159"/>
    </location>
</feature>
<organism evidence="3 4">
    <name type="scientific">Sphagnurus paluster</name>
    <dbReference type="NCBI Taxonomy" id="117069"/>
    <lineage>
        <taxon>Eukaryota</taxon>
        <taxon>Fungi</taxon>
        <taxon>Dikarya</taxon>
        <taxon>Basidiomycota</taxon>
        <taxon>Agaricomycotina</taxon>
        <taxon>Agaricomycetes</taxon>
        <taxon>Agaricomycetidae</taxon>
        <taxon>Agaricales</taxon>
        <taxon>Tricholomatineae</taxon>
        <taxon>Lyophyllaceae</taxon>
        <taxon>Sphagnurus</taxon>
    </lineage>
</organism>
<keyword evidence="1" id="KW-0732">Signal</keyword>
<sequence length="262" mass="27339">MSLVLLDSVLAGGHAADASARKRHSERAPSGPLLGRNVTARAEGPVLEKRFDNTRFSWYVAGMGACGKVNSPSDFIVALNHGQFESQNYCFQTITITCGGKTTQAQVVDECMECPWGALDFSQGLFEYFSGLDAGYLYGSWTWGAGAPKPTPTPTPKPTPTTTKEKPTPTLPPPPPETTSTSTKKSTTSTSTSLSTTSSSSSTSVSKTLATTSSSTSVAASTPSVIPVPTDAISQLGLILLNLGEVILDATVLGVPIQGMDT</sequence>
<reference evidence="3" key="2">
    <citation type="submission" date="2021-10" db="EMBL/GenBank/DDBJ databases">
        <title>Phylogenomics reveals ancestral predisposition of the termite-cultivated fungus Termitomyces towards a domesticated lifestyle.</title>
        <authorList>
            <person name="Auxier B."/>
            <person name="Grum-Grzhimaylo A."/>
            <person name="Cardenas M.E."/>
            <person name="Lodge J.D."/>
            <person name="Laessoe T."/>
            <person name="Pedersen O."/>
            <person name="Smith M.E."/>
            <person name="Kuyper T.W."/>
            <person name="Franco-Molano E.A."/>
            <person name="Baroni T.J."/>
            <person name="Aanen D.K."/>
        </authorList>
    </citation>
    <scope>NUCLEOTIDE SEQUENCE</scope>
    <source>
        <strain evidence="3">D49</strain>
    </source>
</reference>
<dbReference type="OrthoDB" id="623670at2759"/>
<dbReference type="PANTHER" id="PTHR31836">
    <property type="match status" value="1"/>
</dbReference>
<keyword evidence="4" id="KW-1185">Reference proteome</keyword>
<name>A0A9P7FQS8_9AGAR</name>
<dbReference type="EMBL" id="JABCKI010006371">
    <property type="protein sequence ID" value="KAG5634518.1"/>
    <property type="molecule type" value="Genomic_DNA"/>
</dbReference>
<evidence type="ECO:0000256" key="1">
    <source>
        <dbReference type="ARBA" id="ARBA00022729"/>
    </source>
</evidence>
<feature type="compositionally biased region" description="Low complexity" evidence="2">
    <location>
        <begin position="178"/>
        <end position="205"/>
    </location>
</feature>
<dbReference type="AlphaFoldDB" id="A0A9P7FQS8"/>
<dbReference type="SUPFAM" id="SSF50685">
    <property type="entry name" value="Barwin-like endoglucanases"/>
    <property type="match status" value="1"/>
</dbReference>
<proteinExistence type="predicted"/>
<accession>A0A9P7FQS8</accession>